<feature type="compositionally biased region" description="Low complexity" evidence="1">
    <location>
        <begin position="114"/>
        <end position="137"/>
    </location>
</feature>
<organism evidence="3 4">
    <name type="scientific">Mycobacterium tuberculosis</name>
    <dbReference type="NCBI Taxonomy" id="1773"/>
    <lineage>
        <taxon>Bacteria</taxon>
        <taxon>Bacillati</taxon>
        <taxon>Actinomycetota</taxon>
        <taxon>Actinomycetes</taxon>
        <taxon>Mycobacteriales</taxon>
        <taxon>Mycobacteriaceae</taxon>
        <taxon>Mycobacterium</taxon>
        <taxon>Mycobacterium tuberculosis complex</taxon>
    </lineage>
</organism>
<dbReference type="Proteomes" id="UP000046680">
    <property type="component" value="Unassembled WGS sequence"/>
</dbReference>
<feature type="compositionally biased region" description="Low complexity" evidence="1">
    <location>
        <begin position="97"/>
        <end position="107"/>
    </location>
</feature>
<dbReference type="EMBL" id="CSAJ01000218">
    <property type="protein sequence ID" value="COW18037.1"/>
    <property type="molecule type" value="Genomic_DNA"/>
</dbReference>
<accession>A0A655IU78</accession>
<dbReference type="AlphaFoldDB" id="A0A655IU78"/>
<dbReference type="EMBL" id="CGCX01000358">
    <property type="protein sequence ID" value="CFR73974.1"/>
    <property type="molecule type" value="Genomic_DNA"/>
</dbReference>
<evidence type="ECO:0000313" key="5">
    <source>
        <dbReference type="Proteomes" id="UP000046680"/>
    </source>
</evidence>
<evidence type="ECO:0000313" key="2">
    <source>
        <dbReference type="EMBL" id="CFR73974.1"/>
    </source>
</evidence>
<evidence type="ECO:0000256" key="1">
    <source>
        <dbReference type="SAM" id="MobiDB-lite"/>
    </source>
</evidence>
<name>A0A655IU78_MYCTX</name>
<evidence type="ECO:0000313" key="4">
    <source>
        <dbReference type="Proteomes" id="UP000044938"/>
    </source>
</evidence>
<reference evidence="4 5" key="1">
    <citation type="submission" date="2015-03" db="EMBL/GenBank/DDBJ databases">
        <authorList>
            <consortium name="Pathogen Informatics"/>
        </authorList>
    </citation>
    <scope>NUCLEOTIDE SEQUENCE [LARGE SCALE GENOMIC DNA]</scope>
    <source>
        <strain evidence="2 5">C09601061</strain>
        <strain evidence="3 4">M09401471</strain>
    </source>
</reference>
<sequence length="137" mass="13940">MSGKPPVAILSTRSARRISEPWISSRGAVNSASTKPSAIPARSPCENGQSSMISTRPTSASAMSGAESSLAEPVSRNLPGLRSRSTSALIARNSPGSSWASSMTSVSTGRDTNARGSSRAASRLATSSSETTSLDPG</sequence>
<evidence type="ECO:0000313" key="3">
    <source>
        <dbReference type="EMBL" id="COW18037.1"/>
    </source>
</evidence>
<protein>
    <submittedName>
        <fullName evidence="3">Uncharacterized protein</fullName>
    </submittedName>
</protein>
<feature type="compositionally biased region" description="Polar residues" evidence="1">
    <location>
        <begin position="46"/>
        <end position="62"/>
    </location>
</feature>
<feature type="region of interest" description="Disordered" evidence="1">
    <location>
        <begin position="27"/>
        <end position="137"/>
    </location>
</feature>
<proteinExistence type="predicted"/>
<feature type="compositionally biased region" description="Polar residues" evidence="1">
    <location>
        <begin position="27"/>
        <end position="36"/>
    </location>
</feature>
<dbReference type="Proteomes" id="UP000044938">
    <property type="component" value="Unassembled WGS sequence"/>
</dbReference>
<gene>
    <name evidence="2" type="ORF">ERS007657_01238</name>
    <name evidence="3" type="ORF">ERS007720_01929</name>
</gene>